<evidence type="ECO:0000313" key="6">
    <source>
        <dbReference type="Proteomes" id="UP000284543"/>
    </source>
</evidence>
<dbReference type="Gene3D" id="3.20.20.60">
    <property type="entry name" value="Phosphoenolpyruvate-binding domains"/>
    <property type="match status" value="1"/>
</dbReference>
<keyword evidence="2" id="KW-0479">Metal-binding</keyword>
<proteinExistence type="inferred from homology"/>
<dbReference type="GO" id="GO:0005737">
    <property type="term" value="C:cytoplasm"/>
    <property type="evidence" value="ECO:0007669"/>
    <property type="project" value="TreeGrafter"/>
</dbReference>
<dbReference type="RefSeq" id="WP_117625733.1">
    <property type="nucleotide sequence ID" value="NZ_CAUFHZ010000010.1"/>
</dbReference>
<evidence type="ECO:0000256" key="1">
    <source>
        <dbReference type="ARBA" id="ARBA00005568"/>
    </source>
</evidence>
<organism evidence="5 6">
    <name type="scientific">Enterocloster bolteae</name>
    <dbReference type="NCBI Taxonomy" id="208479"/>
    <lineage>
        <taxon>Bacteria</taxon>
        <taxon>Bacillati</taxon>
        <taxon>Bacillota</taxon>
        <taxon>Clostridia</taxon>
        <taxon>Lachnospirales</taxon>
        <taxon>Lachnospiraceae</taxon>
        <taxon>Enterocloster</taxon>
    </lineage>
</organism>
<protein>
    <submittedName>
        <fullName evidence="5">2-dehydro-3-deoxyglucarate aldolase</fullName>
    </submittedName>
</protein>
<feature type="domain" description="HpcH/HpaI aldolase/citrate lyase" evidence="4">
    <location>
        <begin position="18"/>
        <end position="241"/>
    </location>
</feature>
<accession>A0A412YZH1</accession>
<dbReference type="InterPro" id="IPR040442">
    <property type="entry name" value="Pyrv_kinase-like_dom_sf"/>
</dbReference>
<dbReference type="PANTHER" id="PTHR30502:SF0">
    <property type="entry name" value="PHOSPHOENOLPYRUVATE CARBOXYLASE FAMILY PROTEIN"/>
    <property type="match status" value="1"/>
</dbReference>
<evidence type="ECO:0000259" key="4">
    <source>
        <dbReference type="Pfam" id="PF03328"/>
    </source>
</evidence>
<name>A0A412YZH1_9FIRM</name>
<dbReference type="InterPro" id="IPR005000">
    <property type="entry name" value="Aldolase/citrate-lyase_domain"/>
</dbReference>
<dbReference type="EMBL" id="QRZM01000011">
    <property type="protein sequence ID" value="RGV73056.1"/>
    <property type="molecule type" value="Genomic_DNA"/>
</dbReference>
<evidence type="ECO:0000313" key="5">
    <source>
        <dbReference type="EMBL" id="RGV73056.1"/>
    </source>
</evidence>
<evidence type="ECO:0000256" key="2">
    <source>
        <dbReference type="ARBA" id="ARBA00022723"/>
    </source>
</evidence>
<comment type="caution">
    <text evidence="5">The sequence shown here is derived from an EMBL/GenBank/DDBJ whole genome shotgun (WGS) entry which is preliminary data.</text>
</comment>
<dbReference type="PANTHER" id="PTHR30502">
    <property type="entry name" value="2-KETO-3-DEOXY-L-RHAMNONATE ALDOLASE"/>
    <property type="match status" value="1"/>
</dbReference>
<dbReference type="AlphaFoldDB" id="A0A412YZH1"/>
<gene>
    <name evidence="5" type="ORF">DWW02_21850</name>
</gene>
<dbReference type="InterPro" id="IPR050251">
    <property type="entry name" value="HpcH-HpaI_aldolase"/>
</dbReference>
<dbReference type="Pfam" id="PF03328">
    <property type="entry name" value="HpcH_HpaI"/>
    <property type="match status" value="1"/>
</dbReference>
<keyword evidence="3" id="KW-0456">Lyase</keyword>
<reference evidence="5 6" key="1">
    <citation type="submission" date="2018-08" db="EMBL/GenBank/DDBJ databases">
        <title>A genome reference for cultivated species of the human gut microbiota.</title>
        <authorList>
            <person name="Zou Y."/>
            <person name="Xue W."/>
            <person name="Luo G."/>
        </authorList>
    </citation>
    <scope>NUCLEOTIDE SEQUENCE [LARGE SCALE GENOMIC DNA]</scope>
    <source>
        <strain evidence="5 6">AF14-18</strain>
    </source>
</reference>
<sequence>MVRENKVKQKLKNGEAVIGTFVKTVDPSVIEILGCSGMEFFVIDSEHVSYNPETITDLVRASDLTGIVPIVRVREATAVNIMQALDTGALGYHAPNVDTPEQARIAVDAGRYTPLGNRGFAPTHRAANYGMMDKQEYIDKANKEILTIIHCETMESLGNLDEILKLEELDVVFIGPMDLSQSLGRDVMGQRNHPKLLEAIDQIIEKVNKAGKAVGTVADNAQMAKELMEKGVRYIPISSDQGMIGNMAKNIVKEFNQYSK</sequence>
<dbReference type="GO" id="GO:0046872">
    <property type="term" value="F:metal ion binding"/>
    <property type="evidence" value="ECO:0007669"/>
    <property type="project" value="UniProtKB-KW"/>
</dbReference>
<evidence type="ECO:0000256" key="3">
    <source>
        <dbReference type="ARBA" id="ARBA00023239"/>
    </source>
</evidence>
<dbReference type="Proteomes" id="UP000284543">
    <property type="component" value="Unassembled WGS sequence"/>
</dbReference>
<dbReference type="InterPro" id="IPR015813">
    <property type="entry name" value="Pyrv/PenolPyrv_kinase-like_dom"/>
</dbReference>
<comment type="similarity">
    <text evidence="1">Belongs to the HpcH/HpaI aldolase family.</text>
</comment>
<dbReference type="GO" id="GO:0016832">
    <property type="term" value="F:aldehyde-lyase activity"/>
    <property type="evidence" value="ECO:0007669"/>
    <property type="project" value="TreeGrafter"/>
</dbReference>
<dbReference type="SUPFAM" id="SSF51621">
    <property type="entry name" value="Phosphoenolpyruvate/pyruvate domain"/>
    <property type="match status" value="1"/>
</dbReference>